<dbReference type="InterPro" id="IPR036249">
    <property type="entry name" value="Thioredoxin-like_sf"/>
</dbReference>
<reference evidence="6 7" key="1">
    <citation type="submission" date="2020-04" db="EMBL/GenBank/DDBJ databases">
        <title>Paenibacillus algicola sp. nov., a novel marine bacterium producing alginate lyase.</title>
        <authorList>
            <person name="Huang H."/>
        </authorList>
    </citation>
    <scope>NUCLEOTIDE SEQUENCE [LARGE SCALE GENOMIC DNA]</scope>
    <source>
        <strain evidence="6 7">L7-75</strain>
    </source>
</reference>
<keyword evidence="3" id="KW-0479">Metal-binding</keyword>
<keyword evidence="4" id="KW-1015">Disulfide bond</keyword>
<organism evidence="6 7">
    <name type="scientific">Paenibacillus lemnae</name>
    <dbReference type="NCBI Taxonomy" id="1330551"/>
    <lineage>
        <taxon>Bacteria</taxon>
        <taxon>Bacillati</taxon>
        <taxon>Bacillota</taxon>
        <taxon>Bacilli</taxon>
        <taxon>Bacillales</taxon>
        <taxon>Paenibacillaceae</taxon>
        <taxon>Paenibacillus</taxon>
    </lineage>
</organism>
<keyword evidence="7" id="KW-1185">Reference proteome</keyword>
<keyword evidence="2 3" id="KW-0186">Copper</keyword>
<evidence type="ECO:0000256" key="4">
    <source>
        <dbReference type="PIRSR" id="PIRSR603782-2"/>
    </source>
</evidence>
<gene>
    <name evidence="6" type="ORF">HII30_07470</name>
</gene>
<dbReference type="EMBL" id="JABBPN010000005">
    <property type="protein sequence ID" value="NMO95609.1"/>
    <property type="molecule type" value="Genomic_DNA"/>
</dbReference>
<dbReference type="PROSITE" id="PS51352">
    <property type="entry name" value="THIOREDOXIN_2"/>
    <property type="match status" value="1"/>
</dbReference>
<dbReference type="PANTHER" id="PTHR12151:SF25">
    <property type="entry name" value="LINALOOL DEHYDRATASE_ISOMERASE DOMAIN-CONTAINING PROTEIN"/>
    <property type="match status" value="1"/>
</dbReference>
<dbReference type="AlphaFoldDB" id="A0A848M5S9"/>
<dbReference type="Proteomes" id="UP000565468">
    <property type="component" value="Unassembled WGS sequence"/>
</dbReference>
<sequence>MNIMKKYKWSWLLIAVCLIAAGFLVANVLGLGKSKLPVVGQVADFRMENVDGSTVSRDDTAGKVRLMYFYFTSCPDVCPPTTMVLSQVQNELKKEEGVFGEEAAIVSFSFDPETDTREKIKAFGDKFFADYSGWYFLRGDQEETRQLMQGSFKIPLIGNSAENYTHGNRIALVDRENNIRKMYDASDPSNVVVADVVKDIQGLIKE</sequence>
<proteinExistence type="inferred from homology"/>
<feature type="binding site" evidence="3">
    <location>
        <position position="166"/>
    </location>
    <ligand>
        <name>Cu cation</name>
        <dbReference type="ChEBI" id="CHEBI:23378"/>
    </ligand>
</feature>
<dbReference type="Pfam" id="PF02630">
    <property type="entry name" value="SCO1-SenC"/>
    <property type="match status" value="1"/>
</dbReference>
<dbReference type="PANTHER" id="PTHR12151">
    <property type="entry name" value="ELECTRON TRANSPORT PROTIN SCO1/SENC FAMILY MEMBER"/>
    <property type="match status" value="1"/>
</dbReference>
<feature type="domain" description="Thioredoxin" evidence="5">
    <location>
        <begin position="36"/>
        <end position="205"/>
    </location>
</feature>
<accession>A0A848M5S9</accession>
<dbReference type="CDD" id="cd02968">
    <property type="entry name" value="SCO"/>
    <property type="match status" value="1"/>
</dbReference>
<comment type="caution">
    <text evidence="6">The sequence shown here is derived from an EMBL/GenBank/DDBJ whole genome shotgun (WGS) entry which is preliminary data.</text>
</comment>
<evidence type="ECO:0000259" key="5">
    <source>
        <dbReference type="PROSITE" id="PS51352"/>
    </source>
</evidence>
<feature type="disulfide bond" description="Redox-active" evidence="4">
    <location>
        <begin position="74"/>
        <end position="78"/>
    </location>
</feature>
<dbReference type="InterPro" id="IPR013766">
    <property type="entry name" value="Thioredoxin_domain"/>
</dbReference>
<dbReference type="Gene3D" id="3.40.30.10">
    <property type="entry name" value="Glutaredoxin"/>
    <property type="match status" value="1"/>
</dbReference>
<evidence type="ECO:0000313" key="6">
    <source>
        <dbReference type="EMBL" id="NMO95609.1"/>
    </source>
</evidence>
<evidence type="ECO:0000256" key="1">
    <source>
        <dbReference type="ARBA" id="ARBA00010996"/>
    </source>
</evidence>
<dbReference type="SUPFAM" id="SSF52833">
    <property type="entry name" value="Thioredoxin-like"/>
    <property type="match status" value="1"/>
</dbReference>
<dbReference type="InterPro" id="IPR003782">
    <property type="entry name" value="SCO1/SenC"/>
</dbReference>
<evidence type="ECO:0000256" key="2">
    <source>
        <dbReference type="ARBA" id="ARBA00023008"/>
    </source>
</evidence>
<dbReference type="RefSeq" id="WP_169504394.1">
    <property type="nucleotide sequence ID" value="NZ_JABBPN010000005.1"/>
</dbReference>
<feature type="binding site" evidence="3">
    <location>
        <position position="74"/>
    </location>
    <ligand>
        <name>Cu cation</name>
        <dbReference type="ChEBI" id="CHEBI:23378"/>
    </ligand>
</feature>
<protein>
    <submittedName>
        <fullName evidence="6">SCO family protein</fullName>
    </submittedName>
</protein>
<feature type="binding site" evidence="3">
    <location>
        <position position="78"/>
    </location>
    <ligand>
        <name>Cu cation</name>
        <dbReference type="ChEBI" id="CHEBI:23378"/>
    </ligand>
</feature>
<comment type="similarity">
    <text evidence="1">Belongs to the SCO1/2 family.</text>
</comment>
<dbReference type="GO" id="GO:0046872">
    <property type="term" value="F:metal ion binding"/>
    <property type="evidence" value="ECO:0007669"/>
    <property type="project" value="UniProtKB-KW"/>
</dbReference>
<name>A0A848M5S9_PAELE</name>
<evidence type="ECO:0000313" key="7">
    <source>
        <dbReference type="Proteomes" id="UP000565468"/>
    </source>
</evidence>
<evidence type="ECO:0000256" key="3">
    <source>
        <dbReference type="PIRSR" id="PIRSR603782-1"/>
    </source>
</evidence>